<dbReference type="Proteomes" id="UP000249390">
    <property type="component" value="Unassembled WGS sequence"/>
</dbReference>
<gene>
    <name evidence="2" type="ORF">DM860_013755</name>
</gene>
<feature type="compositionally biased region" description="Low complexity" evidence="1">
    <location>
        <begin position="120"/>
        <end position="131"/>
    </location>
</feature>
<accession>A0A328DM01</accession>
<evidence type="ECO:0000313" key="3">
    <source>
        <dbReference type="Proteomes" id="UP000249390"/>
    </source>
</evidence>
<name>A0A328DM01_9ASTE</name>
<proteinExistence type="predicted"/>
<evidence type="ECO:0000313" key="2">
    <source>
        <dbReference type="EMBL" id="RAL45359.1"/>
    </source>
</evidence>
<evidence type="ECO:0000256" key="1">
    <source>
        <dbReference type="SAM" id="MobiDB-lite"/>
    </source>
</evidence>
<organism evidence="2 3">
    <name type="scientific">Cuscuta australis</name>
    <dbReference type="NCBI Taxonomy" id="267555"/>
    <lineage>
        <taxon>Eukaryota</taxon>
        <taxon>Viridiplantae</taxon>
        <taxon>Streptophyta</taxon>
        <taxon>Embryophyta</taxon>
        <taxon>Tracheophyta</taxon>
        <taxon>Spermatophyta</taxon>
        <taxon>Magnoliopsida</taxon>
        <taxon>eudicotyledons</taxon>
        <taxon>Gunneridae</taxon>
        <taxon>Pentapetalae</taxon>
        <taxon>asterids</taxon>
        <taxon>lamiids</taxon>
        <taxon>Solanales</taxon>
        <taxon>Convolvulaceae</taxon>
        <taxon>Cuscuteae</taxon>
        <taxon>Cuscuta</taxon>
        <taxon>Cuscuta subgen. Grammica</taxon>
        <taxon>Cuscuta sect. Cleistogrammica</taxon>
    </lineage>
</organism>
<comment type="caution">
    <text evidence="2">The sequence shown here is derived from an EMBL/GenBank/DDBJ whole genome shotgun (WGS) entry which is preliminary data.</text>
</comment>
<keyword evidence="3" id="KW-1185">Reference proteome</keyword>
<dbReference type="EMBL" id="NQVE01000134">
    <property type="protein sequence ID" value="RAL45359.1"/>
    <property type="molecule type" value="Genomic_DNA"/>
</dbReference>
<protein>
    <submittedName>
        <fullName evidence="2">Uncharacterized protein</fullName>
    </submittedName>
</protein>
<dbReference type="AlphaFoldDB" id="A0A328DM01"/>
<feature type="region of interest" description="Disordered" evidence="1">
    <location>
        <begin position="109"/>
        <end position="137"/>
    </location>
</feature>
<reference evidence="2 3" key="1">
    <citation type="submission" date="2018-06" db="EMBL/GenBank/DDBJ databases">
        <title>The Genome of Cuscuta australis (Dodder) Provides Insight into the Evolution of Plant Parasitism.</title>
        <authorList>
            <person name="Liu H."/>
        </authorList>
    </citation>
    <scope>NUCLEOTIDE SEQUENCE [LARGE SCALE GENOMIC DNA]</scope>
    <source>
        <strain evidence="3">cv. Yunnan</strain>
        <tissue evidence="2">Vines</tissue>
    </source>
</reference>
<sequence>MGKKWRKGSLLLTSSIASNYITITYIKGDIKRRLKSIIRSPTAQIHDGSQRLLGALQLLISQLGGDDSGGRRQPGGVLGVGPEVGFGMLVEQSESVVPSGEALVLQSLHRPHARRHDPPSAAAASEAHSSSFLLTLY</sequence>